<dbReference type="Gene3D" id="1.25.10.10">
    <property type="entry name" value="Leucine-rich Repeat Variant"/>
    <property type="match status" value="1"/>
</dbReference>
<dbReference type="GO" id="GO:0007062">
    <property type="term" value="P:sister chromatid cohesion"/>
    <property type="evidence" value="ECO:0007669"/>
    <property type="project" value="UniProtKB-ARBA"/>
</dbReference>
<dbReference type="OrthoDB" id="498590at2759"/>
<evidence type="ECO:0000313" key="4">
    <source>
        <dbReference type="Proteomes" id="UP000232875"/>
    </source>
</evidence>
<name>A0A2N1J7H7_9BASI</name>
<feature type="domain" description="SCD" evidence="2">
    <location>
        <begin position="287"/>
        <end position="371"/>
    </location>
</feature>
<proteinExistence type="predicted"/>
<keyword evidence="4" id="KW-1185">Reference proteome</keyword>
<dbReference type="InterPro" id="IPR039662">
    <property type="entry name" value="Cohesin_Scc3/SA"/>
</dbReference>
<dbReference type="InterPro" id="IPR011989">
    <property type="entry name" value="ARM-like"/>
</dbReference>
<feature type="compositionally biased region" description="Low complexity" evidence="1">
    <location>
        <begin position="43"/>
        <end position="54"/>
    </location>
</feature>
<protein>
    <recommendedName>
        <fullName evidence="2">SCD domain-containing protein</fullName>
    </recommendedName>
</protein>
<sequence length="1076" mass="118719">MAESRGTRSRRSAATVASEAISENASSHSGRRLSKRVREPSVESDSSLSSLSDEAPQPKRTRAKSANAPRINVTELDDNELFIAEASIEEATENWVVNFQGEPSEALALLVTFLLRLSGSDAKVDSEKVMDTEHAEDTLEAIQAEFSQSAVAQYPIVARSKNMRSVRKHAESLVDRLINDAGEAEILQEVYFLGTLQTWLVTLSQSSLRSFRHTGTLVAMWVLYAFSAQLEQVRENHDVAVRQRDAEARKAEGSRSRMTHSAQKIEQLDVLRDTLVAQIDELASNVFTPRCRDVDAAIRIDCIQQLGVLLTSFPAQYMQAFYLQHLNTALSDPDTHVRLSALRDVHGVCTAENMDALAVFAETSRKRIVEMALYDMDLSVRTVAFSVLEAMNKHAMLDNEQRSTLAIHIFDIDTKIRVAAASFLVSLLSELESSARIQQLAALLVQYNAQLEKMGSEQHVPPSSPTLFALVQPRLGRISIALEAVWDATDSVHSWQPYIDLALDEKEQAEQESAIVEMLAAAVRLTKDRVTEEEVSPIEACSTALMTALPKLLAKFSADAPRIADLLLIPQHMDLNVYHESRNVDAFERLWEDVCAHFMRHAEPLLLHNAADSLRHLAAAPVAVSTGSAKLGALQETVLDKLQGTLHERTIDTTLFTEDDVHIIQASLARLCALMKAMDASAALDGAAEWHIVVQLARRGRLMHAQEQDFACLALQTLSLYLFWRAKQVLDAPDPAQIETVGQRRDELLSVFAELMALEGEGTRSVQEVALQNTCMIFTLFFSVQTLEGEEQVAQRLQLAPSDSAQQNCAHTMQSLLEHYLATFRAESEQNVAVNATQHAQRKVPRNNVVPGASPALLETGLVVCAAASPYVAALRVGAFGVAYAATLLRYYAYLNASFDALCHELVSVLRDDGLHAKRGWLVCETILDALKQSFGLHLLYADEASEAHFAALSRQLANATMVRGPGFSVVEAIDADAMVTLHVAGIQQVLQYIIDGTCDQARAVVFFKGLSNLLSTVTPADAIKIHSVLHQRFAAAHVEANAREKQWDPYYSYEKRLLNLAAKDPKIVKEADHVA</sequence>
<dbReference type="GO" id="GO:0005634">
    <property type="term" value="C:nucleus"/>
    <property type="evidence" value="ECO:0007669"/>
    <property type="project" value="TreeGrafter"/>
</dbReference>
<accession>A0A2N1J7H7</accession>
<dbReference type="Proteomes" id="UP000232875">
    <property type="component" value="Unassembled WGS sequence"/>
</dbReference>
<evidence type="ECO:0000256" key="1">
    <source>
        <dbReference type="SAM" id="MobiDB-lite"/>
    </source>
</evidence>
<dbReference type="PANTHER" id="PTHR11199">
    <property type="entry name" value="STROMAL ANTIGEN"/>
    <property type="match status" value="1"/>
</dbReference>
<gene>
    <name evidence="3" type="ORF">MVES_003333</name>
</gene>
<dbReference type="InterPro" id="IPR056396">
    <property type="entry name" value="HEAT_SCC3-SA"/>
</dbReference>
<evidence type="ECO:0000259" key="2">
    <source>
        <dbReference type="PROSITE" id="PS51425"/>
    </source>
</evidence>
<dbReference type="PROSITE" id="PS51425">
    <property type="entry name" value="SCD"/>
    <property type="match status" value="1"/>
</dbReference>
<dbReference type="GO" id="GO:0008278">
    <property type="term" value="C:cohesin complex"/>
    <property type="evidence" value="ECO:0007669"/>
    <property type="project" value="TreeGrafter"/>
</dbReference>
<dbReference type="AlphaFoldDB" id="A0A2N1J7H7"/>
<dbReference type="Pfam" id="PF21581">
    <property type="entry name" value="SCD"/>
    <property type="match status" value="1"/>
</dbReference>
<dbReference type="GO" id="GO:0003682">
    <property type="term" value="F:chromatin binding"/>
    <property type="evidence" value="ECO:0007669"/>
    <property type="project" value="TreeGrafter"/>
</dbReference>
<dbReference type="Pfam" id="PF24571">
    <property type="entry name" value="HEAT_SCC3-SA"/>
    <property type="match status" value="1"/>
</dbReference>
<feature type="region of interest" description="Disordered" evidence="1">
    <location>
        <begin position="1"/>
        <end position="71"/>
    </location>
</feature>
<dbReference type="PANTHER" id="PTHR11199:SF0">
    <property type="entry name" value="LD34181P-RELATED"/>
    <property type="match status" value="1"/>
</dbReference>
<evidence type="ECO:0000313" key="3">
    <source>
        <dbReference type="EMBL" id="PKI82513.1"/>
    </source>
</evidence>
<dbReference type="SUPFAM" id="SSF48371">
    <property type="entry name" value="ARM repeat"/>
    <property type="match status" value="1"/>
</dbReference>
<dbReference type="InterPro" id="IPR016024">
    <property type="entry name" value="ARM-type_fold"/>
</dbReference>
<dbReference type="GO" id="GO:0000785">
    <property type="term" value="C:chromatin"/>
    <property type="evidence" value="ECO:0007669"/>
    <property type="project" value="TreeGrafter"/>
</dbReference>
<dbReference type="InterPro" id="IPR020839">
    <property type="entry name" value="SCD"/>
</dbReference>
<dbReference type="InterPro" id="IPR013721">
    <property type="entry name" value="STAG"/>
</dbReference>
<reference evidence="3 4" key="1">
    <citation type="submission" date="2017-10" db="EMBL/GenBank/DDBJ databases">
        <title>A novel species of cold-tolerant Malassezia isolated from bats.</title>
        <authorList>
            <person name="Lorch J.M."/>
            <person name="Palmer J.M."/>
            <person name="Vanderwolf K.J."/>
            <person name="Schmidt K.Z."/>
            <person name="Verant M.L."/>
            <person name="Weller T.J."/>
            <person name="Blehert D.S."/>
        </authorList>
    </citation>
    <scope>NUCLEOTIDE SEQUENCE [LARGE SCALE GENOMIC DNA]</scope>
    <source>
        <strain evidence="3 4">NWHC:44797-103</strain>
    </source>
</reference>
<organism evidence="3 4">
    <name type="scientific">Malassezia vespertilionis</name>
    <dbReference type="NCBI Taxonomy" id="2020962"/>
    <lineage>
        <taxon>Eukaryota</taxon>
        <taxon>Fungi</taxon>
        <taxon>Dikarya</taxon>
        <taxon>Basidiomycota</taxon>
        <taxon>Ustilaginomycotina</taxon>
        <taxon>Malasseziomycetes</taxon>
        <taxon>Malasseziales</taxon>
        <taxon>Malasseziaceae</taxon>
        <taxon>Malassezia</taxon>
    </lineage>
</organism>
<dbReference type="STRING" id="2020962.A0A2N1J7H7"/>
<dbReference type="EMBL" id="KZ454994">
    <property type="protein sequence ID" value="PKI82513.1"/>
    <property type="molecule type" value="Genomic_DNA"/>
</dbReference>
<dbReference type="Pfam" id="PF08514">
    <property type="entry name" value="STAG"/>
    <property type="match status" value="1"/>
</dbReference>